<gene>
    <name evidence="2" type="ORF">NQ314_016927</name>
</gene>
<organism evidence="2 3">
    <name type="scientific">Rhamnusium bicolor</name>
    <dbReference type="NCBI Taxonomy" id="1586634"/>
    <lineage>
        <taxon>Eukaryota</taxon>
        <taxon>Metazoa</taxon>
        <taxon>Ecdysozoa</taxon>
        <taxon>Arthropoda</taxon>
        <taxon>Hexapoda</taxon>
        <taxon>Insecta</taxon>
        <taxon>Pterygota</taxon>
        <taxon>Neoptera</taxon>
        <taxon>Endopterygota</taxon>
        <taxon>Coleoptera</taxon>
        <taxon>Polyphaga</taxon>
        <taxon>Cucujiformia</taxon>
        <taxon>Chrysomeloidea</taxon>
        <taxon>Cerambycidae</taxon>
        <taxon>Lepturinae</taxon>
        <taxon>Rhagiini</taxon>
        <taxon>Rhamnusium</taxon>
    </lineage>
</organism>
<comment type="caution">
    <text evidence="2">The sequence shown here is derived from an EMBL/GenBank/DDBJ whole genome shotgun (WGS) entry which is preliminary data.</text>
</comment>
<dbReference type="Proteomes" id="UP001162156">
    <property type="component" value="Unassembled WGS sequence"/>
</dbReference>
<name>A0AAV8WVU8_9CUCU</name>
<proteinExistence type="predicted"/>
<dbReference type="InterPro" id="IPR029526">
    <property type="entry name" value="PGBD"/>
</dbReference>
<dbReference type="EMBL" id="JANEYF010004705">
    <property type="protein sequence ID" value="KAJ8930282.1"/>
    <property type="molecule type" value="Genomic_DNA"/>
</dbReference>
<feature type="domain" description="PiggyBac transposable element-derived protein" evidence="1">
    <location>
        <begin position="88"/>
        <end position="152"/>
    </location>
</feature>
<protein>
    <recommendedName>
        <fullName evidence="1">PiggyBac transposable element-derived protein domain-containing protein</fullName>
    </recommendedName>
</protein>
<dbReference type="Pfam" id="PF13843">
    <property type="entry name" value="DDE_Tnp_1_7"/>
    <property type="match status" value="1"/>
</dbReference>
<evidence type="ECO:0000313" key="2">
    <source>
        <dbReference type="EMBL" id="KAJ8930282.1"/>
    </source>
</evidence>
<sequence length="173" mass="19946">MQYNNNIYIKESKPYDERCSILDDISSDENFWEDENEIDEDVIEESNHDTDTEQEDEFFSSDDELPLSVINQRQNTSGPKGAVCTLTDPLEIWNCLITTEIISDIVQYTNIYFDKIAKRYSSPRGCLSINSVEIKALFGLLYLADNQRSSHLNAQELRCKDRTGVEVLELLCQ</sequence>
<accession>A0AAV8WVU8</accession>
<evidence type="ECO:0000313" key="3">
    <source>
        <dbReference type="Proteomes" id="UP001162156"/>
    </source>
</evidence>
<evidence type="ECO:0000259" key="1">
    <source>
        <dbReference type="Pfam" id="PF13843"/>
    </source>
</evidence>
<reference evidence="2" key="1">
    <citation type="journal article" date="2023" name="Insect Mol. Biol.">
        <title>Genome sequencing provides insights into the evolution of gene families encoding plant cell wall-degrading enzymes in longhorned beetles.</title>
        <authorList>
            <person name="Shin N.R."/>
            <person name="Okamura Y."/>
            <person name="Kirsch R."/>
            <person name="Pauchet Y."/>
        </authorList>
    </citation>
    <scope>NUCLEOTIDE SEQUENCE</scope>
    <source>
        <strain evidence="2">RBIC_L_NR</strain>
    </source>
</reference>
<keyword evidence="3" id="KW-1185">Reference proteome</keyword>
<dbReference type="AlphaFoldDB" id="A0AAV8WVU8"/>